<evidence type="ECO:0000313" key="2">
    <source>
        <dbReference type="Proteomes" id="UP000026962"/>
    </source>
</evidence>
<reference evidence="1" key="1">
    <citation type="submission" date="2015-04" db="UniProtKB">
        <authorList>
            <consortium name="EnsemblPlants"/>
        </authorList>
    </citation>
    <scope>IDENTIFICATION</scope>
</reference>
<sequence>MHEDLRGEHVVEAAAVLGKQVQVVLARHLVDEHLQLPRRVVLQHVAAALPCIHMATSMSIGANLRIKEEQVVQVRHRRRSSQETAIMAAFASIPEAATLRMRDHKGEGAERGKLWGRRERSEPIKHGGGGDLKLEAAIDANAMQYAIDDAVLSDGIENPSGGGEELAGRLLVSVSVSVPDILPCFCVVVVGAAAAKQDTASSSTATAAASAMAAHGLLLLPVPIGAALELPLISAHQEAADKMRSPLVMQN</sequence>
<dbReference type="EnsemblPlants" id="OPUNC01G41360.1">
    <property type="protein sequence ID" value="OPUNC01G41360.1"/>
    <property type="gene ID" value="OPUNC01G41360"/>
</dbReference>
<evidence type="ECO:0000313" key="1">
    <source>
        <dbReference type="EnsemblPlants" id="OPUNC01G41360.1"/>
    </source>
</evidence>
<organism evidence="1">
    <name type="scientific">Oryza punctata</name>
    <name type="common">Red rice</name>
    <dbReference type="NCBI Taxonomy" id="4537"/>
    <lineage>
        <taxon>Eukaryota</taxon>
        <taxon>Viridiplantae</taxon>
        <taxon>Streptophyta</taxon>
        <taxon>Embryophyta</taxon>
        <taxon>Tracheophyta</taxon>
        <taxon>Spermatophyta</taxon>
        <taxon>Magnoliopsida</taxon>
        <taxon>Liliopsida</taxon>
        <taxon>Poales</taxon>
        <taxon>Poaceae</taxon>
        <taxon>BOP clade</taxon>
        <taxon>Oryzoideae</taxon>
        <taxon>Oryzeae</taxon>
        <taxon>Oryzinae</taxon>
        <taxon>Oryza</taxon>
    </lineage>
</organism>
<keyword evidence="2" id="KW-1185">Reference proteome</keyword>
<dbReference type="Proteomes" id="UP000026962">
    <property type="component" value="Chromosome 1"/>
</dbReference>
<accession>A0A0E0JT14</accession>
<dbReference type="AlphaFoldDB" id="A0A0E0JT14"/>
<name>A0A0E0JT14_ORYPU</name>
<dbReference type="Gramene" id="OPUNC01G41360.1">
    <property type="protein sequence ID" value="OPUNC01G41360.1"/>
    <property type="gene ID" value="OPUNC01G41360"/>
</dbReference>
<dbReference type="HOGENOM" id="CLU_1108555_0_0_1"/>
<reference evidence="1" key="2">
    <citation type="submission" date="2018-05" db="EMBL/GenBank/DDBJ databases">
        <title>OpunRS2 (Oryza punctata Reference Sequence Version 2).</title>
        <authorList>
            <person name="Zhang J."/>
            <person name="Kudrna D."/>
            <person name="Lee S."/>
            <person name="Talag J."/>
            <person name="Welchert J."/>
            <person name="Wing R.A."/>
        </authorList>
    </citation>
    <scope>NUCLEOTIDE SEQUENCE [LARGE SCALE GENOMIC DNA]</scope>
</reference>
<proteinExistence type="predicted"/>
<protein>
    <submittedName>
        <fullName evidence="1">Uncharacterized protein</fullName>
    </submittedName>
</protein>